<reference evidence="1" key="1">
    <citation type="submission" date="2021-06" db="EMBL/GenBank/DDBJ databases">
        <authorList>
            <person name="Kallberg Y."/>
            <person name="Tangrot J."/>
            <person name="Rosling A."/>
        </authorList>
    </citation>
    <scope>NUCLEOTIDE SEQUENCE</scope>
    <source>
        <strain evidence="1">IA702</strain>
    </source>
</reference>
<protein>
    <submittedName>
        <fullName evidence="1">2686_t:CDS:1</fullName>
    </submittedName>
</protein>
<dbReference type="EMBL" id="CAJVPJ010003093">
    <property type="protein sequence ID" value="CAG8634744.1"/>
    <property type="molecule type" value="Genomic_DNA"/>
</dbReference>
<proteinExistence type="predicted"/>
<gene>
    <name evidence="1" type="ORF">POCULU_LOCUS9092</name>
</gene>
<dbReference type="Proteomes" id="UP000789572">
    <property type="component" value="Unassembled WGS sequence"/>
</dbReference>
<sequence>AGIPLEETRNSTLKETEPLSLIVHPPICDRWGDYPAPTNSFCRDMTTVAYVCDSRDNPYHIVEVPCRPGKSCIEFVFPGRPTQFAACINNEDSRRWDNRGNSHLACENDGYSYGQDTDVMWIGMTTYNDIYPMDVNVLSGSIGADSLGIAFNQNHFGAIYKNYRGGQKIKMCFDSGSLFITALTVALVPRSGSNNEFTVVSLNKSLNS</sequence>
<organism evidence="1 2">
    <name type="scientific">Paraglomus occultum</name>
    <dbReference type="NCBI Taxonomy" id="144539"/>
    <lineage>
        <taxon>Eukaryota</taxon>
        <taxon>Fungi</taxon>
        <taxon>Fungi incertae sedis</taxon>
        <taxon>Mucoromycota</taxon>
        <taxon>Glomeromycotina</taxon>
        <taxon>Glomeromycetes</taxon>
        <taxon>Paraglomerales</taxon>
        <taxon>Paraglomeraceae</taxon>
        <taxon>Paraglomus</taxon>
    </lineage>
</organism>
<comment type="caution">
    <text evidence="1">The sequence shown here is derived from an EMBL/GenBank/DDBJ whole genome shotgun (WGS) entry which is preliminary data.</text>
</comment>
<feature type="non-terminal residue" evidence="1">
    <location>
        <position position="1"/>
    </location>
</feature>
<dbReference type="OrthoDB" id="2418620at2759"/>
<evidence type="ECO:0000313" key="2">
    <source>
        <dbReference type="Proteomes" id="UP000789572"/>
    </source>
</evidence>
<name>A0A9N9DCE2_9GLOM</name>
<evidence type="ECO:0000313" key="1">
    <source>
        <dbReference type="EMBL" id="CAG8634744.1"/>
    </source>
</evidence>
<dbReference type="AlphaFoldDB" id="A0A9N9DCE2"/>
<accession>A0A9N9DCE2</accession>
<keyword evidence="2" id="KW-1185">Reference proteome</keyword>